<feature type="domain" description="Fungal-type protein kinase" evidence="2">
    <location>
        <begin position="10"/>
        <end position="376"/>
    </location>
</feature>
<dbReference type="Gene3D" id="1.10.510.10">
    <property type="entry name" value="Transferase(Phosphotransferase) domain 1"/>
    <property type="match status" value="1"/>
</dbReference>
<evidence type="ECO:0000256" key="1">
    <source>
        <dbReference type="SAM" id="MobiDB-lite"/>
    </source>
</evidence>
<dbReference type="OrthoDB" id="5584477at2759"/>
<name>A0A5C3KXF7_COPMA</name>
<organism evidence="3 4">
    <name type="scientific">Coprinopsis marcescibilis</name>
    <name type="common">Agaric fungus</name>
    <name type="synonym">Psathyrella marcescibilis</name>
    <dbReference type="NCBI Taxonomy" id="230819"/>
    <lineage>
        <taxon>Eukaryota</taxon>
        <taxon>Fungi</taxon>
        <taxon>Dikarya</taxon>
        <taxon>Basidiomycota</taxon>
        <taxon>Agaricomycotina</taxon>
        <taxon>Agaricomycetes</taxon>
        <taxon>Agaricomycetidae</taxon>
        <taxon>Agaricales</taxon>
        <taxon>Agaricineae</taxon>
        <taxon>Psathyrellaceae</taxon>
        <taxon>Coprinopsis</taxon>
    </lineage>
</organism>
<dbReference type="PANTHER" id="PTHR38248">
    <property type="entry name" value="FUNK1 6"/>
    <property type="match status" value="1"/>
</dbReference>
<dbReference type="EMBL" id="ML210199">
    <property type="protein sequence ID" value="TFK24523.1"/>
    <property type="molecule type" value="Genomic_DNA"/>
</dbReference>
<reference evidence="3 4" key="1">
    <citation type="journal article" date="2019" name="Nat. Ecol. Evol.">
        <title>Megaphylogeny resolves global patterns of mushroom evolution.</title>
        <authorList>
            <person name="Varga T."/>
            <person name="Krizsan K."/>
            <person name="Foldi C."/>
            <person name="Dima B."/>
            <person name="Sanchez-Garcia M."/>
            <person name="Sanchez-Ramirez S."/>
            <person name="Szollosi G.J."/>
            <person name="Szarkandi J.G."/>
            <person name="Papp V."/>
            <person name="Albert L."/>
            <person name="Andreopoulos W."/>
            <person name="Angelini C."/>
            <person name="Antonin V."/>
            <person name="Barry K.W."/>
            <person name="Bougher N.L."/>
            <person name="Buchanan P."/>
            <person name="Buyck B."/>
            <person name="Bense V."/>
            <person name="Catcheside P."/>
            <person name="Chovatia M."/>
            <person name="Cooper J."/>
            <person name="Damon W."/>
            <person name="Desjardin D."/>
            <person name="Finy P."/>
            <person name="Geml J."/>
            <person name="Haridas S."/>
            <person name="Hughes K."/>
            <person name="Justo A."/>
            <person name="Karasinski D."/>
            <person name="Kautmanova I."/>
            <person name="Kiss B."/>
            <person name="Kocsube S."/>
            <person name="Kotiranta H."/>
            <person name="LaButti K.M."/>
            <person name="Lechner B.E."/>
            <person name="Liimatainen K."/>
            <person name="Lipzen A."/>
            <person name="Lukacs Z."/>
            <person name="Mihaltcheva S."/>
            <person name="Morgado L.N."/>
            <person name="Niskanen T."/>
            <person name="Noordeloos M.E."/>
            <person name="Ohm R.A."/>
            <person name="Ortiz-Santana B."/>
            <person name="Ovrebo C."/>
            <person name="Racz N."/>
            <person name="Riley R."/>
            <person name="Savchenko A."/>
            <person name="Shiryaev A."/>
            <person name="Soop K."/>
            <person name="Spirin V."/>
            <person name="Szebenyi C."/>
            <person name="Tomsovsky M."/>
            <person name="Tulloss R.E."/>
            <person name="Uehling J."/>
            <person name="Grigoriev I.V."/>
            <person name="Vagvolgyi C."/>
            <person name="Papp T."/>
            <person name="Martin F.M."/>
            <person name="Miettinen O."/>
            <person name="Hibbett D.S."/>
            <person name="Nagy L.G."/>
        </authorList>
    </citation>
    <scope>NUCLEOTIDE SEQUENCE [LARGE SCALE GENOMIC DNA]</scope>
    <source>
        <strain evidence="3 4">CBS 121175</strain>
    </source>
</reference>
<dbReference type="AlphaFoldDB" id="A0A5C3KXF7"/>
<dbReference type="InterPro" id="IPR040976">
    <property type="entry name" value="Pkinase_fungal"/>
</dbReference>
<gene>
    <name evidence="3" type="ORF">FA15DRAFT_704503</name>
</gene>
<dbReference type="InterPro" id="IPR011009">
    <property type="entry name" value="Kinase-like_dom_sf"/>
</dbReference>
<dbReference type="STRING" id="230819.A0A5C3KXF7"/>
<feature type="region of interest" description="Disordered" evidence="1">
    <location>
        <begin position="514"/>
        <end position="554"/>
    </location>
</feature>
<evidence type="ECO:0000313" key="3">
    <source>
        <dbReference type="EMBL" id="TFK24523.1"/>
    </source>
</evidence>
<dbReference type="Pfam" id="PF17667">
    <property type="entry name" value="Pkinase_fungal"/>
    <property type="match status" value="1"/>
</dbReference>
<feature type="compositionally biased region" description="Basic residues" evidence="1">
    <location>
        <begin position="544"/>
        <end position="554"/>
    </location>
</feature>
<proteinExistence type="predicted"/>
<keyword evidence="4" id="KW-1185">Reference proteome</keyword>
<dbReference type="PANTHER" id="PTHR38248:SF2">
    <property type="entry name" value="FUNK1 11"/>
    <property type="match status" value="1"/>
</dbReference>
<evidence type="ECO:0000259" key="2">
    <source>
        <dbReference type="Pfam" id="PF17667"/>
    </source>
</evidence>
<dbReference type="Proteomes" id="UP000307440">
    <property type="component" value="Unassembled WGS sequence"/>
</dbReference>
<dbReference type="SUPFAM" id="SSF56112">
    <property type="entry name" value="Protein kinase-like (PK-like)"/>
    <property type="match status" value="1"/>
</dbReference>
<evidence type="ECO:0000313" key="4">
    <source>
        <dbReference type="Proteomes" id="UP000307440"/>
    </source>
</evidence>
<accession>A0A5C3KXF7</accession>
<sequence length="554" mass="63480">MPWLPELLTLVHIERKDTDPSAENTLRRMVSYVVWAFFNQATRNFIRMISIEPAGTFRLVHFDPNGVWCTGKMHKIRDDPGILIKVVLGLTSSDPKDVGFDSNITWKNITNSRGEILRRVGNMKVAQQGYRKRPVDYRIIGQAPIFREPGACAVERDTTGWIVVSRSGRKLFVKDSWHCAKYRSSRPPEVEFFETAESNMVAGVAQMVQGSDNVYETMAFRNFDHEHVMNYRIERNSYVDNMAKSRIVTEVYGSSIKEFKTPRQFLYAFHDAVNGHRSLLLDGGILHCDISVQNILLGQPNAKVDWRGVLIDLDLVSYVKNGVYPPAQAKQGTRWFQSITVLATHIKSREYYIDDDDKYAHDYLDDLEGFFYILSYFIPRYTGTNTALRQNVEHPFLDLEEWADTDPVISCKAKKRLVNASDVDFQALLDTVSDYWDAPFVVMYKKWHGFIRDIVASKQKILDGKSDFTMVQLRGQVEEHYETVLGFLSECMASLTASAKGTRVALREAPADVDVDAPRATRSTTRKRSMQEVEDAEQQPVQQPRRRSSRAKLN</sequence>
<protein>
    <recommendedName>
        <fullName evidence="2">Fungal-type protein kinase domain-containing protein</fullName>
    </recommendedName>
</protein>